<dbReference type="InterPro" id="IPR050496">
    <property type="entry name" value="SNF2_RAD54_helicase_repair"/>
</dbReference>
<dbReference type="AlphaFoldDB" id="A0A0D9WPI7"/>
<accession>A0A0D9WPI7</accession>
<keyword evidence="11" id="KW-1185">Reference proteome</keyword>
<keyword evidence="1 6" id="KW-0479">Metal-binding</keyword>
<evidence type="ECO:0000256" key="5">
    <source>
        <dbReference type="ARBA" id="ARBA00023125"/>
    </source>
</evidence>
<dbReference type="eggNOG" id="KOG0387">
    <property type="taxonomic scope" value="Eukaryota"/>
</dbReference>
<dbReference type="PANTHER" id="PTHR45629">
    <property type="entry name" value="SNF2/RAD54 FAMILY MEMBER"/>
    <property type="match status" value="1"/>
</dbReference>
<dbReference type="SMART" id="SM00490">
    <property type="entry name" value="HELICc"/>
    <property type="match status" value="1"/>
</dbReference>
<evidence type="ECO:0000256" key="3">
    <source>
        <dbReference type="ARBA" id="ARBA00022801"/>
    </source>
</evidence>
<dbReference type="Gene3D" id="4.10.1000.10">
    <property type="entry name" value="Zinc finger, CCCH-type"/>
    <property type="match status" value="1"/>
</dbReference>
<dbReference type="SMART" id="SM00487">
    <property type="entry name" value="DEXDc"/>
    <property type="match status" value="1"/>
</dbReference>
<keyword evidence="2 6" id="KW-0863">Zinc-finger</keyword>
<dbReference type="InterPro" id="IPR014001">
    <property type="entry name" value="Helicase_ATP-bd"/>
</dbReference>
<dbReference type="STRING" id="77586.A0A0D9WPI7"/>
<dbReference type="PANTHER" id="PTHR45629:SF7">
    <property type="entry name" value="DNA EXCISION REPAIR PROTEIN ERCC-6-RELATED"/>
    <property type="match status" value="1"/>
</dbReference>
<dbReference type="InterPro" id="IPR036855">
    <property type="entry name" value="Znf_CCCH_sf"/>
</dbReference>
<dbReference type="InterPro" id="IPR001650">
    <property type="entry name" value="Helicase_C-like"/>
</dbReference>
<name>A0A0D9WPI7_9ORYZ</name>
<proteinExistence type="predicted"/>
<dbReference type="PROSITE" id="PS51194">
    <property type="entry name" value="HELICASE_CTER"/>
    <property type="match status" value="1"/>
</dbReference>
<dbReference type="HOGENOM" id="CLU_000315_17_0_1"/>
<dbReference type="InterPro" id="IPR049730">
    <property type="entry name" value="SNF2/RAD54-like_C"/>
</dbReference>
<dbReference type="InterPro" id="IPR038718">
    <property type="entry name" value="SNF2-like_sf"/>
</dbReference>
<evidence type="ECO:0000256" key="2">
    <source>
        <dbReference type="ARBA" id="ARBA00022771"/>
    </source>
</evidence>
<dbReference type="Gramene" id="LPERR06G10290.1">
    <property type="protein sequence ID" value="LPERR06G10290.1"/>
    <property type="gene ID" value="LPERR06G10290"/>
</dbReference>
<dbReference type="Pfam" id="PF00271">
    <property type="entry name" value="Helicase_C"/>
    <property type="match status" value="1"/>
</dbReference>
<evidence type="ECO:0000313" key="11">
    <source>
        <dbReference type="Proteomes" id="UP000032180"/>
    </source>
</evidence>
<dbReference type="Pfam" id="PF00176">
    <property type="entry name" value="SNF2-rel_dom"/>
    <property type="match status" value="2"/>
</dbReference>
<feature type="domain" description="C3H1-type" evidence="8">
    <location>
        <begin position="30"/>
        <end position="57"/>
    </location>
</feature>
<feature type="zinc finger region" description="C3H1-type" evidence="6">
    <location>
        <begin position="2"/>
        <end position="29"/>
    </location>
</feature>
<evidence type="ECO:0008006" key="12">
    <source>
        <dbReference type="Google" id="ProtNLM"/>
    </source>
</evidence>
<reference evidence="10" key="3">
    <citation type="submission" date="2015-04" db="UniProtKB">
        <authorList>
            <consortium name="EnsemblPlants"/>
        </authorList>
    </citation>
    <scope>IDENTIFICATION</scope>
</reference>
<dbReference type="InterPro" id="IPR027417">
    <property type="entry name" value="P-loop_NTPase"/>
</dbReference>
<dbReference type="GO" id="GO:0016787">
    <property type="term" value="F:hydrolase activity"/>
    <property type="evidence" value="ECO:0007669"/>
    <property type="project" value="UniProtKB-KW"/>
</dbReference>
<evidence type="ECO:0000256" key="1">
    <source>
        <dbReference type="ARBA" id="ARBA00022723"/>
    </source>
</evidence>
<evidence type="ECO:0000259" key="8">
    <source>
        <dbReference type="PROSITE" id="PS50103"/>
    </source>
</evidence>
<evidence type="ECO:0000259" key="9">
    <source>
        <dbReference type="PROSITE" id="PS51194"/>
    </source>
</evidence>
<dbReference type="Proteomes" id="UP000032180">
    <property type="component" value="Chromosome 6"/>
</dbReference>
<dbReference type="eggNOG" id="KOG1039">
    <property type="taxonomic scope" value="Eukaryota"/>
</dbReference>
<evidence type="ECO:0000313" key="10">
    <source>
        <dbReference type="EnsemblPlants" id="LPERR06G10290.1"/>
    </source>
</evidence>
<keyword evidence="3" id="KW-0378">Hydrolase</keyword>
<sequence>MSMKRIFCKFYKNGTCLKGDHGRFSHDWNDYEKKVCTFYQKGACSYGSHCRYDHVKVSRNPTVPPPPSLSTTTSALPLGMGRPCHLGYQAVSSNPRQQITHRVGYQEDLSSPREQISMDVSAHSGSRPPMGTEVKKNFCLKEKIYSCLLKHQRDGLHWLWNVHCSGRGGIVADDMGVGKTRQVSSFLNGLVFSGLIKRILIVTPPILINQWTQEMKFIGLIEQTSLFKDPRSRHGILENVKKELYVLLNFCCPNTFGTLEEFERNYLTLIVIGSYKESTSKELVDSSISSKKLRDFLKPYMLRRMKDDLSLPEKAELTVWLELSPYQKALYQSFLRNYRSNILETGQILVATMLLGKICNHPCRLTVPDDELEKPNERKLLKNMVKQLEQIVPQTAMNDEFYSSCKIEFILKLLEKFHNVHKVLIFSQTREMLNLIEVALAKRNYIFSRIDGTLGQTERDDIVEEFKGKDGPPILLLTTRVGGFGLDLQIACRTIIVDPSWNPSIDNQCADRTYRVGQQQKLFKSGLSKNATEDADYERYVSKNSKLLDMPSGFSTSRIQRKLVHDTMRAKRSKEVQEEIDDLKKRGFAVVSIHNRLFSETIDLPTITNDSADFAFKPKEWPAKMSPTPPIKEAENDSQSKKAFLESEIQNYRNILLTVWLPDGGEKIRVRIEELEELSKLETKDPT</sequence>
<keyword evidence="5" id="KW-0238">DNA-binding</keyword>
<dbReference type="PROSITE" id="PS50103">
    <property type="entry name" value="ZF_C3H1"/>
    <property type="match status" value="2"/>
</dbReference>
<dbReference type="GO" id="GO:0003677">
    <property type="term" value="F:DNA binding"/>
    <property type="evidence" value="ECO:0007669"/>
    <property type="project" value="UniProtKB-KW"/>
</dbReference>
<evidence type="ECO:0000256" key="4">
    <source>
        <dbReference type="ARBA" id="ARBA00022833"/>
    </source>
</evidence>
<evidence type="ECO:0000256" key="6">
    <source>
        <dbReference type="PROSITE-ProRule" id="PRU00723"/>
    </source>
</evidence>
<feature type="zinc finger region" description="C3H1-type" evidence="6">
    <location>
        <begin position="30"/>
        <end position="57"/>
    </location>
</feature>
<reference evidence="10 11" key="1">
    <citation type="submission" date="2012-08" db="EMBL/GenBank/DDBJ databases">
        <title>Oryza genome evolution.</title>
        <authorList>
            <person name="Wing R.A."/>
        </authorList>
    </citation>
    <scope>NUCLEOTIDE SEQUENCE</scope>
</reference>
<reference evidence="11" key="2">
    <citation type="submission" date="2013-12" db="EMBL/GenBank/DDBJ databases">
        <authorList>
            <person name="Yu Y."/>
            <person name="Lee S."/>
            <person name="de Baynast K."/>
            <person name="Wissotski M."/>
            <person name="Liu L."/>
            <person name="Talag J."/>
            <person name="Goicoechea J."/>
            <person name="Angelova A."/>
            <person name="Jetty R."/>
            <person name="Kudrna D."/>
            <person name="Golser W."/>
            <person name="Rivera L."/>
            <person name="Zhang J."/>
            <person name="Wing R."/>
        </authorList>
    </citation>
    <scope>NUCLEOTIDE SEQUENCE</scope>
</reference>
<keyword evidence="4 6" id="KW-0862">Zinc</keyword>
<feature type="domain" description="C3H1-type" evidence="8">
    <location>
        <begin position="2"/>
        <end position="29"/>
    </location>
</feature>
<dbReference type="GO" id="GO:0005524">
    <property type="term" value="F:ATP binding"/>
    <property type="evidence" value="ECO:0007669"/>
    <property type="project" value="InterPro"/>
</dbReference>
<evidence type="ECO:0000256" key="7">
    <source>
        <dbReference type="SAM" id="MobiDB-lite"/>
    </source>
</evidence>
<protein>
    <recommendedName>
        <fullName evidence="12">C3H1-type domain-containing protein</fullName>
    </recommendedName>
</protein>
<dbReference type="SMART" id="SM00356">
    <property type="entry name" value="ZnF_C3H1"/>
    <property type="match status" value="2"/>
</dbReference>
<feature type="domain" description="Helicase C-terminal" evidence="9">
    <location>
        <begin position="406"/>
        <end position="584"/>
    </location>
</feature>
<dbReference type="Pfam" id="PF18044">
    <property type="entry name" value="zf-CCCH_4"/>
    <property type="match status" value="1"/>
</dbReference>
<dbReference type="GO" id="GO:0008270">
    <property type="term" value="F:zinc ion binding"/>
    <property type="evidence" value="ECO:0007669"/>
    <property type="project" value="UniProtKB-KW"/>
</dbReference>
<dbReference type="EnsemblPlants" id="LPERR06G10290.1">
    <property type="protein sequence ID" value="LPERR06G10290.1"/>
    <property type="gene ID" value="LPERR06G10290"/>
</dbReference>
<dbReference type="InterPro" id="IPR041367">
    <property type="entry name" value="Znf-CCCH_4"/>
</dbReference>
<dbReference type="GO" id="GO:0015616">
    <property type="term" value="F:DNA translocase activity"/>
    <property type="evidence" value="ECO:0007669"/>
    <property type="project" value="TreeGrafter"/>
</dbReference>
<feature type="region of interest" description="Disordered" evidence="7">
    <location>
        <begin position="620"/>
        <end position="639"/>
    </location>
</feature>
<dbReference type="CDD" id="cd18793">
    <property type="entry name" value="SF2_C_SNF"/>
    <property type="match status" value="1"/>
</dbReference>
<dbReference type="InterPro" id="IPR000330">
    <property type="entry name" value="SNF2_N"/>
</dbReference>
<dbReference type="InterPro" id="IPR000571">
    <property type="entry name" value="Znf_CCCH"/>
</dbReference>
<dbReference type="SUPFAM" id="SSF90229">
    <property type="entry name" value="CCCH zinc finger"/>
    <property type="match status" value="1"/>
</dbReference>
<dbReference type="Gene3D" id="3.40.50.300">
    <property type="entry name" value="P-loop containing nucleotide triphosphate hydrolases"/>
    <property type="match status" value="1"/>
</dbReference>
<organism evidence="10 11">
    <name type="scientific">Leersia perrieri</name>
    <dbReference type="NCBI Taxonomy" id="77586"/>
    <lineage>
        <taxon>Eukaryota</taxon>
        <taxon>Viridiplantae</taxon>
        <taxon>Streptophyta</taxon>
        <taxon>Embryophyta</taxon>
        <taxon>Tracheophyta</taxon>
        <taxon>Spermatophyta</taxon>
        <taxon>Magnoliopsida</taxon>
        <taxon>Liliopsida</taxon>
        <taxon>Poales</taxon>
        <taxon>Poaceae</taxon>
        <taxon>BOP clade</taxon>
        <taxon>Oryzoideae</taxon>
        <taxon>Oryzeae</taxon>
        <taxon>Oryzinae</taxon>
        <taxon>Leersia</taxon>
    </lineage>
</organism>
<dbReference type="SUPFAM" id="SSF52540">
    <property type="entry name" value="P-loop containing nucleoside triphosphate hydrolases"/>
    <property type="match status" value="2"/>
</dbReference>
<dbReference type="Gene3D" id="3.40.50.10810">
    <property type="entry name" value="Tandem AAA-ATPase domain"/>
    <property type="match status" value="2"/>
</dbReference>